<protein>
    <submittedName>
        <fullName evidence="2">Uncharacterized protein</fullName>
    </submittedName>
</protein>
<keyword evidence="1" id="KW-1133">Transmembrane helix</keyword>
<keyword evidence="1" id="KW-0472">Membrane</keyword>
<feature type="transmembrane region" description="Helical" evidence="1">
    <location>
        <begin position="76"/>
        <end position="97"/>
    </location>
</feature>
<gene>
    <name evidence="2" type="ORF">JIN81_05860</name>
</gene>
<evidence type="ECO:0000313" key="3">
    <source>
        <dbReference type="Proteomes" id="UP000658278"/>
    </source>
</evidence>
<dbReference type="Proteomes" id="UP000658278">
    <property type="component" value="Unassembled WGS sequence"/>
</dbReference>
<evidence type="ECO:0000313" key="2">
    <source>
        <dbReference type="EMBL" id="MBK1826535.1"/>
    </source>
</evidence>
<dbReference type="RefSeq" id="WP_200277577.1">
    <property type="nucleotide sequence ID" value="NZ_JAENII010000003.1"/>
</dbReference>
<sequence>MSQGWFHCGRCGGLFQDAPDQLCPECGGQPVVDPSEFAFVQAGKLASRIREERPGSAPVSSAGLDRSRTSTKSKGVAVFVTVWVVFLAMVVGLVAWMRSGGEVREVDGDKTFAEQREEGQFLTEAYGECYSNLMEFLDAGVPEARSAFVLDPVTTVGLMARATERVPVLEGEERPRMLFFDRFESPAGPAMESAWEMPGGERVEAVFVQDEEKEWKIDWQNLSRYSAEPWSLFLSGTGPDVGEFRVLARRRANSTGGRGDVSRLMLLEPRLWTPGKPGLSSPEVRVDPGSEIGQQLKAAFAMREEGVGGFGTRMIEKDPKGMIRLRVVLRRSAEKDEHGEWGFEIDKLLACHWMSFDELGLPDDE</sequence>
<organism evidence="2 3">
    <name type="scientific">Haloferula rosea</name>
    <dbReference type="NCBI Taxonomy" id="490093"/>
    <lineage>
        <taxon>Bacteria</taxon>
        <taxon>Pseudomonadati</taxon>
        <taxon>Verrucomicrobiota</taxon>
        <taxon>Verrucomicrobiia</taxon>
        <taxon>Verrucomicrobiales</taxon>
        <taxon>Verrucomicrobiaceae</taxon>
        <taxon>Haloferula</taxon>
    </lineage>
</organism>
<accession>A0A934VFG1</accession>
<keyword evidence="1" id="KW-0812">Transmembrane</keyword>
<proteinExistence type="predicted"/>
<dbReference type="AlphaFoldDB" id="A0A934VFG1"/>
<keyword evidence="3" id="KW-1185">Reference proteome</keyword>
<reference evidence="2" key="1">
    <citation type="submission" date="2021-01" db="EMBL/GenBank/DDBJ databases">
        <title>Modified the classification status of verrucomicrobia.</title>
        <authorList>
            <person name="Feng X."/>
        </authorList>
    </citation>
    <scope>NUCLEOTIDE SEQUENCE</scope>
    <source>
        <strain evidence="2">KCTC 22201</strain>
    </source>
</reference>
<name>A0A934VFG1_9BACT</name>
<evidence type="ECO:0000256" key="1">
    <source>
        <dbReference type="SAM" id="Phobius"/>
    </source>
</evidence>
<comment type="caution">
    <text evidence="2">The sequence shown here is derived from an EMBL/GenBank/DDBJ whole genome shotgun (WGS) entry which is preliminary data.</text>
</comment>
<dbReference type="EMBL" id="JAENII010000003">
    <property type="protein sequence ID" value="MBK1826535.1"/>
    <property type="molecule type" value="Genomic_DNA"/>
</dbReference>